<dbReference type="Gene3D" id="3.40.50.720">
    <property type="entry name" value="NAD(P)-binding Rossmann-like Domain"/>
    <property type="match status" value="1"/>
</dbReference>
<dbReference type="Proteomes" id="UP000178587">
    <property type="component" value="Unassembled WGS sequence"/>
</dbReference>
<dbReference type="PANTHER" id="PTHR43750:SF3">
    <property type="entry name" value="UDP-GLUCOSE 6-DEHYDROGENASE TUAD"/>
    <property type="match status" value="1"/>
</dbReference>
<dbReference type="InterPro" id="IPR008927">
    <property type="entry name" value="6-PGluconate_DH-like_C_sf"/>
</dbReference>
<dbReference type="InterPro" id="IPR013328">
    <property type="entry name" value="6PGD_dom2"/>
</dbReference>
<accession>A0A1F6EIY0</accession>
<evidence type="ECO:0008006" key="6">
    <source>
        <dbReference type="Google" id="ProtNLM"/>
    </source>
</evidence>
<feature type="domain" description="UDP-glucose/GDP-mannose dehydrogenase dimerisation" evidence="2">
    <location>
        <begin position="162"/>
        <end position="249"/>
    </location>
</feature>
<organism evidence="4 5">
    <name type="scientific">Candidatus Kaiserbacteria bacterium RIFCSPLOWO2_01_FULL_50_24</name>
    <dbReference type="NCBI Taxonomy" id="1798507"/>
    <lineage>
        <taxon>Bacteria</taxon>
        <taxon>Candidatus Kaiseribacteriota</taxon>
    </lineage>
</organism>
<dbReference type="GO" id="GO:0051287">
    <property type="term" value="F:NAD binding"/>
    <property type="evidence" value="ECO:0007669"/>
    <property type="project" value="InterPro"/>
</dbReference>
<dbReference type="GO" id="GO:0016616">
    <property type="term" value="F:oxidoreductase activity, acting on the CH-OH group of donors, NAD or NADP as acceptor"/>
    <property type="evidence" value="ECO:0007669"/>
    <property type="project" value="InterPro"/>
</dbReference>
<name>A0A1F6EIY0_9BACT</name>
<dbReference type="Pfam" id="PF00984">
    <property type="entry name" value="UDPG_MGDP_dh"/>
    <property type="match status" value="1"/>
</dbReference>
<evidence type="ECO:0000256" key="1">
    <source>
        <dbReference type="ARBA" id="ARBA00006601"/>
    </source>
</evidence>
<dbReference type="Gene3D" id="1.10.1040.10">
    <property type="entry name" value="N-(1-d-carboxylethyl)-l-norvaline Dehydrogenase, domain 2"/>
    <property type="match status" value="1"/>
</dbReference>
<dbReference type="SUPFAM" id="SSF48179">
    <property type="entry name" value="6-phosphogluconate dehydrogenase C-terminal domain-like"/>
    <property type="match status" value="1"/>
</dbReference>
<dbReference type="Pfam" id="PF03721">
    <property type="entry name" value="UDPG_MGDP_dh_N"/>
    <property type="match status" value="1"/>
</dbReference>
<comment type="similarity">
    <text evidence="1">Belongs to the UDP-glucose/GDP-mannose dehydrogenase family.</text>
</comment>
<proteinExistence type="inferred from homology"/>
<evidence type="ECO:0000313" key="4">
    <source>
        <dbReference type="EMBL" id="OGG73599.1"/>
    </source>
</evidence>
<dbReference type="InterPro" id="IPR036291">
    <property type="entry name" value="NAD(P)-bd_dom_sf"/>
</dbReference>
<evidence type="ECO:0000259" key="3">
    <source>
        <dbReference type="Pfam" id="PF03721"/>
    </source>
</evidence>
<dbReference type="STRING" id="1798507.A3A34_02905"/>
<dbReference type="PANTHER" id="PTHR43750">
    <property type="entry name" value="UDP-GLUCOSE 6-DEHYDROGENASE TUAD"/>
    <property type="match status" value="1"/>
</dbReference>
<evidence type="ECO:0000313" key="5">
    <source>
        <dbReference type="Proteomes" id="UP000178587"/>
    </source>
</evidence>
<gene>
    <name evidence="4" type="ORF">A3A34_02905</name>
</gene>
<dbReference type="SUPFAM" id="SSF51735">
    <property type="entry name" value="NAD(P)-binding Rossmann-fold domains"/>
    <property type="match status" value="1"/>
</dbReference>
<dbReference type="EMBL" id="MFLU01000016">
    <property type="protein sequence ID" value="OGG73599.1"/>
    <property type="molecule type" value="Genomic_DNA"/>
</dbReference>
<evidence type="ECO:0000259" key="2">
    <source>
        <dbReference type="Pfam" id="PF00984"/>
    </source>
</evidence>
<dbReference type="InterPro" id="IPR014026">
    <property type="entry name" value="UDP-Glc/GDP-Man_DH_dimer"/>
</dbReference>
<dbReference type="AlphaFoldDB" id="A0A1F6EIY0"/>
<comment type="caution">
    <text evidence="4">The sequence shown here is derived from an EMBL/GenBank/DDBJ whole genome shotgun (WGS) entry which is preliminary data.</text>
</comment>
<reference evidence="4 5" key="1">
    <citation type="journal article" date="2016" name="Nat. Commun.">
        <title>Thousands of microbial genomes shed light on interconnected biogeochemical processes in an aquifer system.</title>
        <authorList>
            <person name="Anantharaman K."/>
            <person name="Brown C.T."/>
            <person name="Hug L.A."/>
            <person name="Sharon I."/>
            <person name="Castelle C.J."/>
            <person name="Probst A.J."/>
            <person name="Thomas B.C."/>
            <person name="Singh A."/>
            <person name="Wilkins M.J."/>
            <person name="Karaoz U."/>
            <person name="Brodie E.L."/>
            <person name="Williams K.H."/>
            <person name="Hubbard S.S."/>
            <person name="Banfield J.F."/>
        </authorList>
    </citation>
    <scope>NUCLEOTIDE SEQUENCE [LARGE SCALE GENOMIC DNA]</scope>
</reference>
<feature type="domain" description="UDP-glucose/GDP-mannose dehydrogenase N-terminal" evidence="3">
    <location>
        <begin position="35"/>
        <end position="138"/>
    </location>
</feature>
<sequence>MVEKPTIGFIGQGFIGKNYANDFERRGYEPVRYARSEVYSQNKEKISSSDIVFVAVPTPTTEKGFDDSIVRSVVALVGEGNIAVIKSTVLPGTTESIQKQYPNKIILHSPEFLAEATASHNASNPERNIVGVPERSGKYEEAAKKVLAVLPEAPFNLICTSRESEIIKYAGNAFLYLKVIFANIMHDLAEKEGADWQVIQGAIAADPRIGGSHLRVKHSSGHEGAKEGRGAGGHCFIKDFAALRTLYAECLPDDKKGLNVLKALECKNNDLLVSSRKDSDLLEGVYGKNAMSPCDFSS</sequence>
<dbReference type="InterPro" id="IPR001732">
    <property type="entry name" value="UDP-Glc/GDP-Man_DH_N"/>
</dbReference>
<protein>
    <recommendedName>
        <fullName evidence="6">UDP-glucose/GDP-mannose dehydrogenase dimerisation domain-containing protein</fullName>
    </recommendedName>
</protein>